<protein>
    <submittedName>
        <fullName evidence="3">SRPBCC domain-containing protein</fullName>
    </submittedName>
</protein>
<dbReference type="Gene3D" id="3.30.530.20">
    <property type="match status" value="1"/>
</dbReference>
<name>A0A9X1LLB0_9FLAO</name>
<evidence type="ECO:0000256" key="1">
    <source>
        <dbReference type="ARBA" id="ARBA00006817"/>
    </source>
</evidence>
<organism evidence="3 4">
    <name type="scientific">Christiangramia sediminis</name>
    <dbReference type="NCBI Taxonomy" id="2881336"/>
    <lineage>
        <taxon>Bacteria</taxon>
        <taxon>Pseudomonadati</taxon>
        <taxon>Bacteroidota</taxon>
        <taxon>Flavobacteriia</taxon>
        <taxon>Flavobacteriales</taxon>
        <taxon>Flavobacteriaceae</taxon>
        <taxon>Christiangramia</taxon>
    </lineage>
</organism>
<comment type="caution">
    <text evidence="3">The sequence shown here is derived from an EMBL/GenBank/DDBJ whole genome shotgun (WGS) entry which is preliminary data.</text>
</comment>
<comment type="similarity">
    <text evidence="1">Belongs to the AHA1 family.</text>
</comment>
<dbReference type="SUPFAM" id="SSF55961">
    <property type="entry name" value="Bet v1-like"/>
    <property type="match status" value="1"/>
</dbReference>
<sequence>MKKISYSTTINCSVKKTYKTMIDKDHYNDWTSVFNPASRYEGSWDKGSKIIFVGEDKEGNTGGMVSRIKENIPYEFISIEHLGIIEDEKEITEGEKVKEFAGALENYRFIDENGATRVEVEMDTDENWENYFKETWPKALQKLKEVCENA</sequence>
<evidence type="ECO:0000313" key="3">
    <source>
        <dbReference type="EMBL" id="MCB7482277.1"/>
    </source>
</evidence>
<dbReference type="RefSeq" id="WP_229341746.1">
    <property type="nucleotide sequence ID" value="NZ_JAJBZG010000005.1"/>
</dbReference>
<dbReference type="AlphaFoldDB" id="A0A9X1LLB0"/>
<reference evidence="3" key="1">
    <citation type="submission" date="2021-10" db="EMBL/GenBank/DDBJ databases">
        <title>Gramella sp. ASW11-100T, isolated from marine sediment.</title>
        <authorList>
            <person name="Xia C."/>
        </authorList>
    </citation>
    <scope>NUCLEOTIDE SEQUENCE</scope>
    <source>
        <strain evidence="3">ASW11-100</strain>
    </source>
</reference>
<dbReference type="EMBL" id="JAJBZG010000005">
    <property type="protein sequence ID" value="MCB7482277.1"/>
    <property type="molecule type" value="Genomic_DNA"/>
</dbReference>
<feature type="domain" description="Activator of Hsp90 ATPase homologue 1/2-like C-terminal" evidence="2">
    <location>
        <begin position="12"/>
        <end position="147"/>
    </location>
</feature>
<proteinExistence type="inferred from homology"/>
<dbReference type="InterPro" id="IPR023393">
    <property type="entry name" value="START-like_dom_sf"/>
</dbReference>
<evidence type="ECO:0000313" key="4">
    <source>
        <dbReference type="Proteomes" id="UP001139414"/>
    </source>
</evidence>
<gene>
    <name evidence="3" type="ORF">LGQ90_13470</name>
</gene>
<dbReference type="Pfam" id="PF08327">
    <property type="entry name" value="AHSA1"/>
    <property type="match status" value="1"/>
</dbReference>
<dbReference type="InterPro" id="IPR013538">
    <property type="entry name" value="ASHA1/2-like_C"/>
</dbReference>
<dbReference type="Proteomes" id="UP001139414">
    <property type="component" value="Unassembled WGS sequence"/>
</dbReference>
<keyword evidence="4" id="KW-1185">Reference proteome</keyword>
<accession>A0A9X1LLB0</accession>
<evidence type="ECO:0000259" key="2">
    <source>
        <dbReference type="Pfam" id="PF08327"/>
    </source>
</evidence>